<organism evidence="1 2">
    <name type="scientific">Epilithonimonas arachidiradicis</name>
    <dbReference type="NCBI Taxonomy" id="1617282"/>
    <lineage>
        <taxon>Bacteria</taxon>
        <taxon>Pseudomonadati</taxon>
        <taxon>Bacteroidota</taxon>
        <taxon>Flavobacteriia</taxon>
        <taxon>Flavobacteriales</taxon>
        <taxon>Weeksellaceae</taxon>
        <taxon>Chryseobacterium group</taxon>
        <taxon>Epilithonimonas</taxon>
    </lineage>
</organism>
<sequence length="55" mass="6749">MIRHHYGFLNTKFIPICKFYLIITKKIIQNILIATFKIINPAFQEFFEIFFWHIS</sequence>
<comment type="caution">
    <text evidence="1">The sequence shown here is derived from an EMBL/GenBank/DDBJ whole genome shotgun (WGS) entry which is preliminary data.</text>
</comment>
<name>A0A420CMQ9_9FLAO</name>
<accession>A0A420CMQ9</accession>
<gene>
    <name evidence="1" type="ORF">BXY58_3040</name>
</gene>
<proteinExistence type="predicted"/>
<dbReference type="Proteomes" id="UP000285906">
    <property type="component" value="Unassembled WGS sequence"/>
</dbReference>
<dbReference type="AlphaFoldDB" id="A0A420CMQ9"/>
<evidence type="ECO:0000313" key="1">
    <source>
        <dbReference type="EMBL" id="RKE79676.1"/>
    </source>
</evidence>
<dbReference type="EMBL" id="RAQH01000010">
    <property type="protein sequence ID" value="RKE79676.1"/>
    <property type="molecule type" value="Genomic_DNA"/>
</dbReference>
<reference evidence="1 2" key="1">
    <citation type="submission" date="2018-09" db="EMBL/GenBank/DDBJ databases">
        <title>Genomic Encyclopedia of Archaeal and Bacterial Type Strains, Phase II (KMG-II): from individual species to whole genera.</title>
        <authorList>
            <person name="Goeker M."/>
        </authorList>
    </citation>
    <scope>NUCLEOTIDE SEQUENCE [LARGE SCALE GENOMIC DNA]</scope>
    <source>
        <strain evidence="1 2">DSM 27620</strain>
    </source>
</reference>
<protein>
    <submittedName>
        <fullName evidence="1">Uncharacterized protein</fullName>
    </submittedName>
</protein>
<evidence type="ECO:0000313" key="2">
    <source>
        <dbReference type="Proteomes" id="UP000285906"/>
    </source>
</evidence>